<evidence type="ECO:0000256" key="5">
    <source>
        <dbReference type="SAM" id="SignalP"/>
    </source>
</evidence>
<keyword evidence="4" id="KW-0472">Membrane</keyword>
<dbReference type="Proteomes" id="UP000265703">
    <property type="component" value="Unassembled WGS sequence"/>
</dbReference>
<name>A0A397TAJ9_9GLOM</name>
<dbReference type="PANTHER" id="PTHR47435">
    <property type="entry name" value="KELCH REPEAT PROTEIN (AFU_ORTHOLOGUE AFUA_5G12780)"/>
    <property type="match status" value="1"/>
</dbReference>
<keyword evidence="7" id="KW-1185">Reference proteome</keyword>
<dbReference type="SUPFAM" id="SSF117281">
    <property type="entry name" value="Kelch motif"/>
    <property type="match status" value="1"/>
</dbReference>
<accession>A0A397TAJ9</accession>
<gene>
    <name evidence="6" type="ORF">C1645_821301</name>
</gene>
<dbReference type="InterPro" id="IPR015915">
    <property type="entry name" value="Kelch-typ_b-propeller"/>
</dbReference>
<sequence length="546" mass="61932">MAKLMNSLKYAALFLFLSLQLLSKVNCQMVPPFNPIWRQRHATAFIDNKYYVFGGLSKTGQRLRELFYLDCSKSFNTSYLLWQNIVIPPTIDLFIEDNSLFAMGGSNNKTLFLTSNEIPLMAHISTFDTQTNLWNTNTNLIVDAGVNRIAGGVMDDKGNMYDYVWYSPKTGFVNDMTVFDTINLKWSKRSTPPFSPRCCAGTVFLPDKTIIYIGGYDGNWLSLKEVYLYDTIKDNWNIKTTVGEIPSDRSPVAVLGLDGQRIIIYDYGGNDDPLTVRVLNLINYSWYIPKVSGTIPRIRGWHPADVIGKYMVISFGTYDPEKESAIILLDISNNDEYIWTTEFDPSPLLVSSPPSPPSPTSTSSLTPNTSSNRMIIILVPIFGCSLLIIGSLLFYKWYKNKRVIPTPGNEGGNNHEILMIPGNRIEKMTNQELITREVLTDDKTYNHGRETNQEVIIRETLTDDKVYNHGRETNQEQIIETLIDNIVYNHGQEAIPSTSNEKPLSLQDINNVLRDFKNEIIQAVRQEVTQNQGKEMGTQNNESSNK</sequence>
<feature type="signal peptide" evidence="5">
    <location>
        <begin position="1"/>
        <end position="27"/>
    </location>
</feature>
<evidence type="ECO:0000256" key="1">
    <source>
        <dbReference type="ARBA" id="ARBA00022737"/>
    </source>
</evidence>
<reference evidence="6 7" key="1">
    <citation type="submission" date="2018-06" db="EMBL/GenBank/DDBJ databases">
        <title>Comparative genomics reveals the genomic features of Rhizophagus irregularis, R. cerebriforme, R. diaphanum and Gigaspora rosea, and their symbiotic lifestyle signature.</title>
        <authorList>
            <person name="Morin E."/>
            <person name="San Clemente H."/>
            <person name="Chen E.C.H."/>
            <person name="De La Providencia I."/>
            <person name="Hainaut M."/>
            <person name="Kuo A."/>
            <person name="Kohler A."/>
            <person name="Murat C."/>
            <person name="Tang N."/>
            <person name="Roy S."/>
            <person name="Loubradou J."/>
            <person name="Henrissat B."/>
            <person name="Grigoriev I.V."/>
            <person name="Corradi N."/>
            <person name="Roux C."/>
            <person name="Martin F.M."/>
        </authorList>
    </citation>
    <scope>NUCLEOTIDE SEQUENCE [LARGE SCALE GENOMIC DNA]</scope>
    <source>
        <strain evidence="6 7">DAOM 227022</strain>
    </source>
</reference>
<evidence type="ECO:0000256" key="3">
    <source>
        <dbReference type="SAM" id="MobiDB-lite"/>
    </source>
</evidence>
<dbReference type="GO" id="GO:0019760">
    <property type="term" value="P:glucosinolate metabolic process"/>
    <property type="evidence" value="ECO:0007669"/>
    <property type="project" value="UniProtKB-ARBA"/>
</dbReference>
<proteinExistence type="predicted"/>
<evidence type="ECO:0000256" key="2">
    <source>
        <dbReference type="ARBA" id="ARBA00023004"/>
    </source>
</evidence>
<comment type="caution">
    <text evidence="6">The sequence shown here is derived from an EMBL/GenBank/DDBJ whole genome shotgun (WGS) entry which is preliminary data.</text>
</comment>
<dbReference type="OrthoDB" id="432528at2759"/>
<feature type="region of interest" description="Disordered" evidence="3">
    <location>
        <begin position="348"/>
        <end position="367"/>
    </location>
</feature>
<dbReference type="EMBL" id="QKYT01000138">
    <property type="protein sequence ID" value="RIA91944.1"/>
    <property type="molecule type" value="Genomic_DNA"/>
</dbReference>
<evidence type="ECO:0000313" key="6">
    <source>
        <dbReference type="EMBL" id="RIA91944.1"/>
    </source>
</evidence>
<evidence type="ECO:0008006" key="8">
    <source>
        <dbReference type="Google" id="ProtNLM"/>
    </source>
</evidence>
<dbReference type="Gene3D" id="2.120.10.80">
    <property type="entry name" value="Kelch-type beta propeller"/>
    <property type="match status" value="2"/>
</dbReference>
<keyword evidence="2" id="KW-0408">Iron</keyword>
<dbReference type="Pfam" id="PF24681">
    <property type="entry name" value="Kelch_KLHDC2_KLHL20_DRC7"/>
    <property type="match status" value="1"/>
</dbReference>
<keyword evidence="4" id="KW-1133">Transmembrane helix</keyword>
<keyword evidence="1" id="KW-0677">Repeat</keyword>
<protein>
    <recommendedName>
        <fullName evidence="8">Galactose oxidase</fullName>
    </recommendedName>
</protein>
<keyword evidence="4" id="KW-0812">Transmembrane</keyword>
<evidence type="ECO:0000313" key="7">
    <source>
        <dbReference type="Proteomes" id="UP000265703"/>
    </source>
</evidence>
<organism evidence="6 7">
    <name type="scientific">Glomus cerebriforme</name>
    <dbReference type="NCBI Taxonomy" id="658196"/>
    <lineage>
        <taxon>Eukaryota</taxon>
        <taxon>Fungi</taxon>
        <taxon>Fungi incertae sedis</taxon>
        <taxon>Mucoromycota</taxon>
        <taxon>Glomeromycotina</taxon>
        <taxon>Glomeromycetes</taxon>
        <taxon>Glomerales</taxon>
        <taxon>Glomeraceae</taxon>
        <taxon>Glomus</taxon>
    </lineage>
</organism>
<keyword evidence="5" id="KW-0732">Signal</keyword>
<feature type="transmembrane region" description="Helical" evidence="4">
    <location>
        <begin position="374"/>
        <end position="395"/>
    </location>
</feature>
<dbReference type="PANTHER" id="PTHR47435:SF4">
    <property type="entry name" value="KELCH REPEAT PROTEIN (AFU_ORTHOLOGUE AFUA_5G12780)"/>
    <property type="match status" value="1"/>
</dbReference>
<feature type="chain" id="PRO_5017391588" description="Galactose oxidase" evidence="5">
    <location>
        <begin position="28"/>
        <end position="546"/>
    </location>
</feature>
<evidence type="ECO:0000256" key="4">
    <source>
        <dbReference type="SAM" id="Phobius"/>
    </source>
</evidence>
<dbReference type="AlphaFoldDB" id="A0A397TAJ9"/>